<feature type="transmembrane region" description="Helical" evidence="1">
    <location>
        <begin position="407"/>
        <end position="429"/>
    </location>
</feature>
<feature type="transmembrane region" description="Helical" evidence="1">
    <location>
        <begin position="375"/>
        <end position="395"/>
    </location>
</feature>
<name>A0A8H5ERX6_9AGAR</name>
<dbReference type="OrthoDB" id="9451547at2759"/>
<evidence type="ECO:0000256" key="1">
    <source>
        <dbReference type="SAM" id="Phobius"/>
    </source>
</evidence>
<evidence type="ECO:0000313" key="3">
    <source>
        <dbReference type="EMBL" id="KAF5309883.1"/>
    </source>
</evidence>
<keyword evidence="1" id="KW-1133">Transmembrane helix</keyword>
<dbReference type="AlphaFoldDB" id="A0A8H5ERX6"/>
<keyword evidence="4" id="KW-1185">Reference proteome</keyword>
<keyword evidence="1" id="KW-0472">Membrane</keyword>
<evidence type="ECO:0000313" key="4">
    <source>
        <dbReference type="Proteomes" id="UP000567179"/>
    </source>
</evidence>
<reference evidence="3 4" key="1">
    <citation type="journal article" date="2020" name="ISME J.">
        <title>Uncovering the hidden diversity of litter-decomposition mechanisms in mushroom-forming fungi.</title>
        <authorList>
            <person name="Floudas D."/>
            <person name="Bentzer J."/>
            <person name="Ahren D."/>
            <person name="Johansson T."/>
            <person name="Persson P."/>
            <person name="Tunlid A."/>
        </authorList>
    </citation>
    <scope>NUCLEOTIDE SEQUENCE [LARGE SCALE GENOMIC DNA]</scope>
    <source>
        <strain evidence="3 4">CBS 101986</strain>
    </source>
</reference>
<keyword evidence="2" id="KW-0732">Signal</keyword>
<sequence>MHLEFDNMLLFFVLCAFLRTLRGASVQPPYVYSSVATPNMFSLLARAPPLAPDDSSEQLRTVYDMVKSCLLTIFACVWKSVHPNINGPRDSWWTCMKRKVVTMLCALLVPEAMLFWPLKQYIEAKRIAKEYNMEFAIAEKTEASLWAKVLGGFQPLPKATTRFNLYKNEYPKEVLNFKRLVELLRNKAIDQHTVTERDLQDRSKGDAISKAIIQLQTTWFAVQCIGRWAQHVPLSDLEVLTLAFAVVNVAIYAAWWDKPQGVNMAICVPLKKVGDSDSLPHADYQQSHMSDEVPLIPQHDQQPDEHTDKKHSWLWRTVRKDHEQYGSLSFYLFHLPIRIVSSLLRPLSKVLFSGLSLDRKATLIPMSYVQGSTSHGSLIVPCVFGTIFGAIHLIARASEFPSPLNRVLWRCSAIVLTVTPFFLQISAWIIREVDVSQNIALSVGCCVGLLYASARCAVIIIALLAIRHPPRDVLHYVSWTSHLPHF</sequence>
<dbReference type="EMBL" id="JAACJJ010000058">
    <property type="protein sequence ID" value="KAF5309883.1"/>
    <property type="molecule type" value="Genomic_DNA"/>
</dbReference>
<accession>A0A8H5ERX6</accession>
<organism evidence="3 4">
    <name type="scientific">Psilocybe cf. subviscida</name>
    <dbReference type="NCBI Taxonomy" id="2480587"/>
    <lineage>
        <taxon>Eukaryota</taxon>
        <taxon>Fungi</taxon>
        <taxon>Dikarya</taxon>
        <taxon>Basidiomycota</taxon>
        <taxon>Agaricomycotina</taxon>
        <taxon>Agaricomycetes</taxon>
        <taxon>Agaricomycetidae</taxon>
        <taxon>Agaricales</taxon>
        <taxon>Agaricineae</taxon>
        <taxon>Strophariaceae</taxon>
        <taxon>Psilocybe</taxon>
    </lineage>
</organism>
<gene>
    <name evidence="3" type="ORF">D9619_010567</name>
</gene>
<dbReference type="Proteomes" id="UP000567179">
    <property type="component" value="Unassembled WGS sequence"/>
</dbReference>
<feature type="signal peptide" evidence="2">
    <location>
        <begin position="1"/>
        <end position="23"/>
    </location>
</feature>
<keyword evidence="1" id="KW-0812">Transmembrane</keyword>
<protein>
    <submittedName>
        <fullName evidence="3">Uncharacterized protein</fullName>
    </submittedName>
</protein>
<evidence type="ECO:0000256" key="2">
    <source>
        <dbReference type="SAM" id="SignalP"/>
    </source>
</evidence>
<dbReference type="PANTHER" id="PTHR35043">
    <property type="entry name" value="TRANSCRIPTION FACTOR DOMAIN-CONTAINING PROTEIN"/>
    <property type="match status" value="1"/>
</dbReference>
<comment type="caution">
    <text evidence="3">The sequence shown here is derived from an EMBL/GenBank/DDBJ whole genome shotgun (WGS) entry which is preliminary data.</text>
</comment>
<feature type="chain" id="PRO_5034748595" evidence="2">
    <location>
        <begin position="24"/>
        <end position="486"/>
    </location>
</feature>
<feature type="transmembrane region" description="Helical" evidence="1">
    <location>
        <begin position="441"/>
        <end position="466"/>
    </location>
</feature>
<proteinExistence type="predicted"/>
<dbReference type="PANTHER" id="PTHR35043:SF7">
    <property type="entry name" value="TRANSCRIPTION FACTOR DOMAIN-CONTAINING PROTEIN"/>
    <property type="match status" value="1"/>
</dbReference>